<keyword evidence="5" id="KW-1185">Reference proteome</keyword>
<comment type="caution">
    <text evidence="2">The sequence shown here is derived from an EMBL/GenBank/DDBJ whole genome shotgun (WGS) entry which is preliminary data.</text>
</comment>
<evidence type="ECO:0008006" key="6">
    <source>
        <dbReference type="Google" id="ProtNLM"/>
    </source>
</evidence>
<feature type="chain" id="PRO_5006914088" description="Secreted protein" evidence="1">
    <location>
        <begin position="20"/>
        <end position="128"/>
    </location>
</feature>
<reference evidence="2 4" key="1">
    <citation type="submission" date="2015-11" db="EMBL/GenBank/DDBJ databases">
        <title>Genomic analysis of 38 Legionella species identifies large and diverse effector repertoires.</title>
        <authorList>
            <person name="Burstein D."/>
            <person name="Amaro F."/>
            <person name="Zusman T."/>
            <person name="Lifshitz Z."/>
            <person name="Cohen O."/>
            <person name="Gilbert J.A."/>
            <person name="Pupko T."/>
            <person name="Shuman H.A."/>
            <person name="Segal G."/>
        </authorList>
    </citation>
    <scope>NUCLEOTIDE SEQUENCE [LARGE SCALE GENOMIC DNA]</scope>
    <source>
        <strain evidence="2 4">JA-26-G1-E2</strain>
    </source>
</reference>
<dbReference type="OrthoDB" id="5639313at2"/>
<accession>A0A0W0UIS1</accession>
<evidence type="ECO:0000256" key="1">
    <source>
        <dbReference type="SAM" id="SignalP"/>
    </source>
</evidence>
<gene>
    <name evidence="3" type="ORF">A8135_07555</name>
    <name evidence="2" type="ORF">Ljam_1989</name>
</gene>
<name>A0A0W0UIS1_9GAMM</name>
<keyword evidence="1" id="KW-0732">Signal</keyword>
<dbReference type="RefSeq" id="WP_058449885.1">
    <property type="nucleotide sequence ID" value="NZ_CAAAJF010000002.1"/>
</dbReference>
<protein>
    <recommendedName>
        <fullName evidence="6">Secreted protein</fullName>
    </recommendedName>
</protein>
<dbReference type="EMBL" id="LNYG01000013">
    <property type="protein sequence ID" value="KTD07794.1"/>
    <property type="molecule type" value="Genomic_DNA"/>
</dbReference>
<sequence>MKKVVLFLLASLFFMSAHARETLCGYRDFFHLDDKVHPGIFIVSANNTPDIYLQVIGPRSFEIRDTHQCREGYAHVTVAYDAFNWCVLDIKDGPYMMHPSVSASCSGMSYKGITYDGFNSYSYTISLD</sequence>
<proteinExistence type="predicted"/>
<dbReference type="AlphaFoldDB" id="A0A0W0UIS1"/>
<feature type="signal peptide" evidence="1">
    <location>
        <begin position="1"/>
        <end position="19"/>
    </location>
</feature>
<dbReference type="EMBL" id="LYOZ01000001">
    <property type="protein sequence ID" value="OCH99525.1"/>
    <property type="molecule type" value="Genomic_DNA"/>
</dbReference>
<evidence type="ECO:0000313" key="5">
    <source>
        <dbReference type="Proteomes" id="UP000093336"/>
    </source>
</evidence>
<reference evidence="3 5" key="2">
    <citation type="submission" date="2016-05" db="EMBL/GenBank/DDBJ databases">
        <authorList>
            <person name="Prochazka B."/>
            <person name="Indra A."/>
            <person name="Hasenberger P."/>
            <person name="Blaschitz M."/>
            <person name="Wagner L."/>
            <person name="Wewalka G."/>
            <person name="Sorschag S."/>
            <person name="Schmid D."/>
            <person name="Ruppitsch W."/>
        </authorList>
    </citation>
    <scope>NUCLEOTIDE SEQUENCE [LARGE SCALE GENOMIC DNA]</scope>
    <source>
        <strain evidence="3 5">974010_12</strain>
    </source>
</reference>
<evidence type="ECO:0000313" key="2">
    <source>
        <dbReference type="EMBL" id="KTD07794.1"/>
    </source>
</evidence>
<dbReference type="Proteomes" id="UP000054715">
    <property type="component" value="Unassembled WGS sequence"/>
</dbReference>
<organism evidence="2 4">
    <name type="scientific">Legionella jamestowniensis</name>
    <dbReference type="NCBI Taxonomy" id="455"/>
    <lineage>
        <taxon>Bacteria</taxon>
        <taxon>Pseudomonadati</taxon>
        <taxon>Pseudomonadota</taxon>
        <taxon>Gammaproteobacteria</taxon>
        <taxon>Legionellales</taxon>
        <taxon>Legionellaceae</taxon>
        <taxon>Legionella</taxon>
    </lineage>
</organism>
<evidence type="ECO:0000313" key="3">
    <source>
        <dbReference type="EMBL" id="OCH99525.1"/>
    </source>
</evidence>
<dbReference type="PATRIC" id="fig|455.5.peg.2096"/>
<evidence type="ECO:0000313" key="4">
    <source>
        <dbReference type="Proteomes" id="UP000054715"/>
    </source>
</evidence>
<dbReference type="Proteomes" id="UP000093336">
    <property type="component" value="Unassembled WGS sequence"/>
</dbReference>